<dbReference type="Pfam" id="PF03135">
    <property type="entry name" value="CagE_TrbE_VirB"/>
    <property type="match status" value="1"/>
</dbReference>
<evidence type="ECO:0000256" key="2">
    <source>
        <dbReference type="ARBA" id="ARBA00022741"/>
    </source>
</evidence>
<dbReference type="Proteomes" id="UP000183114">
    <property type="component" value="Unassembled WGS sequence"/>
</dbReference>
<dbReference type="OrthoDB" id="5555485at2"/>
<comment type="similarity">
    <text evidence="1">Belongs to the TrbE/VirB4 family.</text>
</comment>
<reference evidence="4 5" key="1">
    <citation type="submission" date="2016-10" db="EMBL/GenBank/DDBJ databases">
        <authorList>
            <person name="de Groot N.N."/>
        </authorList>
    </citation>
    <scope>NUCLEOTIDE SEQUENCE [LARGE SCALE GENOMIC DNA]</scope>
    <source>
        <strain evidence="4 5">BS3655</strain>
    </source>
</reference>
<evidence type="ECO:0000256" key="1">
    <source>
        <dbReference type="ARBA" id="ARBA00006512"/>
    </source>
</evidence>
<dbReference type="AlphaFoldDB" id="A0A1H4IA76"/>
<dbReference type="PANTHER" id="PTHR30121">
    <property type="entry name" value="UNCHARACTERIZED PROTEIN YJGR-RELATED"/>
    <property type="match status" value="1"/>
</dbReference>
<dbReference type="Gene3D" id="3.40.50.300">
    <property type="entry name" value="P-loop containing nucleotide triphosphate hydrolases"/>
    <property type="match status" value="1"/>
</dbReference>
<sequence length="894" mass="101687">MRLVDKAFNKLVRNMDLSLGVQHPEGSDQDLDELVVSEMVPYDVHYDDQTVITGEDSLVQVIKIDGLMFDSLTSTQIKLFEERRNTVLRTVASSDFAIYVHVIRRKVIDFPEGQGGTWFSKYFNARLRKRYVNRGFYVNEIYISLVRNRFRSGVPGLMDRAIALVTGNSAADEAGETHEAMADSLYKAANLVLRGLSDYGATRLCIQRHPTATNGVVDREAAYQAVSRFQWKWDDFKVQLGDHAEYDAEAVYDYLGEEYCELSSFFNYLINLEFRKIPVTELKIKEALPYARLNFRILANMCEIRGSTSARIGSMLSMAEWPRRTPSRMMNKFLQQPVEFIITQSFFFENRIEAESAMMDETRRLKVADPHKISEDDAKELAEGIRALRRGDTVNGKHHLTIFIHVPSDANTTAESRKANVKRLDDAVGLIEGCFVDLNVKSVREWLALETFFWSQLPGQQEALIGRRGKIKSTNFAGFASLHNFARGRRDGNLWGPAITAFETESGTQYNFNYHRELEGMVAGHTGVAAGTGSGKTALIAETVSEADKALPVVYWFDMRYGATVFMMAMGGVHSILSPHNSMGWNPFKLPDTAENRAYLIDLQIQMRECYASTATEADDIKRFKDAVNENYELPFENRRLRNVVWTYGHGALADVMAIWHGAKGIEGANAGVFDNENDTFDLSKSRHYCFEMSELMKGGDARPELPVVMSYPLHCIEQAMDGRPFILVLDEGQNLVKNDFWRNRIDNFIMQIRRKNGILIFITPDAKYFHSETDSIDKQTVTKIYLASDSVKDEDHKNLTEEEKKWLRELNPKDRKFLIRRGQESIRACFDLSSDNPDEDLSDFIPVLSSNDVGVALMYSIIERLGTNDPEVWVPVFMAEAKANNTHNLKAIR</sequence>
<evidence type="ECO:0000313" key="5">
    <source>
        <dbReference type="Proteomes" id="UP000183114"/>
    </source>
</evidence>
<dbReference type="SUPFAM" id="SSF52540">
    <property type="entry name" value="P-loop containing nucleoside triphosphate hydrolases"/>
    <property type="match status" value="1"/>
</dbReference>
<dbReference type="KEGG" id="pfk:PFAS1_28995"/>
<keyword evidence="2" id="KW-0547">Nucleotide-binding</keyword>
<name>A0A1H4IA76_9PSED</name>
<dbReference type="PANTHER" id="PTHR30121:SF12">
    <property type="entry name" value="TYPE IV SECRETION SYSTEM PROTEIN CAGE"/>
    <property type="match status" value="1"/>
</dbReference>
<accession>A0A1H4IA76</accession>
<evidence type="ECO:0000313" key="4">
    <source>
        <dbReference type="EMBL" id="SEB30957.1"/>
    </source>
</evidence>
<proteinExistence type="inferred from homology"/>
<gene>
    <name evidence="4" type="ORF">SAMN04490185_0050</name>
</gene>
<dbReference type="EMBL" id="FNTF01000001">
    <property type="protein sequence ID" value="SEB30957.1"/>
    <property type="molecule type" value="Genomic_DNA"/>
</dbReference>
<dbReference type="GO" id="GO:0005524">
    <property type="term" value="F:ATP binding"/>
    <property type="evidence" value="ECO:0007669"/>
    <property type="project" value="UniProtKB-KW"/>
</dbReference>
<dbReference type="InterPro" id="IPR027417">
    <property type="entry name" value="P-loop_NTPase"/>
</dbReference>
<protein>
    <submittedName>
        <fullName evidence="4">Type IV secretion system protein VirB4</fullName>
    </submittedName>
</protein>
<dbReference type="InterPro" id="IPR018145">
    <property type="entry name" value="CagE_TrbE_VirB_cntrl_dom"/>
</dbReference>
<keyword evidence="3" id="KW-0067">ATP-binding</keyword>
<organism evidence="4 5">
    <name type="scientific">Pseudomonas frederiksbergensis</name>
    <dbReference type="NCBI Taxonomy" id="104087"/>
    <lineage>
        <taxon>Bacteria</taxon>
        <taxon>Pseudomonadati</taxon>
        <taxon>Pseudomonadota</taxon>
        <taxon>Gammaproteobacteria</taxon>
        <taxon>Pseudomonadales</taxon>
        <taxon>Pseudomonadaceae</taxon>
        <taxon>Pseudomonas</taxon>
    </lineage>
</organism>
<dbReference type="InterPro" id="IPR051162">
    <property type="entry name" value="T4SS_component"/>
</dbReference>
<evidence type="ECO:0000256" key="3">
    <source>
        <dbReference type="ARBA" id="ARBA00022840"/>
    </source>
</evidence>